<dbReference type="Proteomes" id="UP000053342">
    <property type="component" value="Unassembled WGS sequence"/>
</dbReference>
<dbReference type="HOGENOM" id="CLU_077442_0_0_1"/>
<accession>A0A0D2ALF3</accession>
<gene>
    <name evidence="1" type="ORF">PV06_08007</name>
</gene>
<dbReference type="EMBL" id="KN847338">
    <property type="protein sequence ID" value="KIW40836.1"/>
    <property type="molecule type" value="Genomic_DNA"/>
</dbReference>
<dbReference type="GeneID" id="27360081"/>
<evidence type="ECO:0000313" key="1">
    <source>
        <dbReference type="EMBL" id="KIW40836.1"/>
    </source>
</evidence>
<dbReference type="OrthoDB" id="42525at2759"/>
<dbReference type="PANTHER" id="PTHR35332">
    <property type="entry name" value="REGULATION OF ENOLASE PROTEIN 1"/>
    <property type="match status" value="1"/>
</dbReference>
<protein>
    <submittedName>
        <fullName evidence="1">Uncharacterized protein</fullName>
    </submittedName>
</protein>
<proteinExistence type="predicted"/>
<dbReference type="Gene3D" id="2.60.120.200">
    <property type="match status" value="1"/>
</dbReference>
<sequence length="287" mass="31498">MQMELGFSGFKALNVGSNFEQSEDVNEYFTLHAPPNSNLQREPGASSDDVTAPMVLKRLQQSFLLAEVTVSAEFAMDHDQAGLVIFAGGPPPGVDGSMVSQATTTTTTTTPSGRRSGSRYPSGFTLESIVTRRWAKAGLEFARGELHAASSVAVSTCGADWSSSARMPSPFSTFDPFSLTSVSSQSLRIRFERVDQSLWISYEIPNYSEPETNYYASSAYATEHPSPEDLGSRWKQMREVAGFFAGVEQKGNIWVGCYASRPMDYEPSNAWDEVDELIAEFEDLDIL</sequence>
<dbReference type="STRING" id="215243.A0A0D2ALF3"/>
<reference evidence="1 2" key="1">
    <citation type="submission" date="2015-01" db="EMBL/GenBank/DDBJ databases">
        <title>The Genome Sequence of Exophiala oligosperma CBS72588.</title>
        <authorList>
            <consortium name="The Broad Institute Genomics Platform"/>
            <person name="Cuomo C."/>
            <person name="de Hoog S."/>
            <person name="Gorbushina A."/>
            <person name="Stielow B."/>
            <person name="Teixiera M."/>
            <person name="Abouelleil A."/>
            <person name="Chapman S.B."/>
            <person name="Priest M."/>
            <person name="Young S.K."/>
            <person name="Wortman J."/>
            <person name="Nusbaum C."/>
            <person name="Birren B."/>
        </authorList>
    </citation>
    <scope>NUCLEOTIDE SEQUENCE [LARGE SCALE GENOMIC DNA]</scope>
    <source>
        <strain evidence="1 2">CBS 72588</strain>
    </source>
</reference>
<organism evidence="1 2">
    <name type="scientific">Exophiala oligosperma</name>
    <dbReference type="NCBI Taxonomy" id="215243"/>
    <lineage>
        <taxon>Eukaryota</taxon>
        <taxon>Fungi</taxon>
        <taxon>Dikarya</taxon>
        <taxon>Ascomycota</taxon>
        <taxon>Pezizomycotina</taxon>
        <taxon>Eurotiomycetes</taxon>
        <taxon>Chaetothyriomycetidae</taxon>
        <taxon>Chaetothyriales</taxon>
        <taxon>Herpotrichiellaceae</taxon>
        <taxon>Exophiala</taxon>
    </lineage>
</organism>
<dbReference type="VEuPathDB" id="FungiDB:PV06_08007"/>
<keyword evidence="2" id="KW-1185">Reference proteome</keyword>
<name>A0A0D2ALF3_9EURO</name>
<dbReference type="Pfam" id="PF07081">
    <property type="entry name" value="DUF1349"/>
    <property type="match status" value="1"/>
</dbReference>
<dbReference type="PANTHER" id="PTHR35332:SF3">
    <property type="entry name" value="FUCOSE-SPECIFIC LECTIN"/>
    <property type="match status" value="1"/>
</dbReference>
<evidence type="ECO:0000313" key="2">
    <source>
        <dbReference type="Proteomes" id="UP000053342"/>
    </source>
</evidence>
<dbReference type="InterPro" id="IPR009784">
    <property type="entry name" value="DUF1349"/>
</dbReference>
<dbReference type="AlphaFoldDB" id="A0A0D2ALF3"/>
<dbReference type="RefSeq" id="XP_016261052.1">
    <property type="nucleotide sequence ID" value="XM_016409298.1"/>
</dbReference>